<evidence type="ECO:0000256" key="2">
    <source>
        <dbReference type="ARBA" id="ARBA00007362"/>
    </source>
</evidence>
<keyword evidence="11" id="KW-1185">Reference proteome</keyword>
<evidence type="ECO:0000256" key="7">
    <source>
        <dbReference type="ARBA" id="ARBA00023136"/>
    </source>
</evidence>
<evidence type="ECO:0000256" key="4">
    <source>
        <dbReference type="ARBA" id="ARBA00022475"/>
    </source>
</evidence>
<feature type="transmembrane region" description="Helical" evidence="8">
    <location>
        <begin position="110"/>
        <end position="127"/>
    </location>
</feature>
<feature type="transmembrane region" description="Helical" evidence="8">
    <location>
        <begin position="134"/>
        <end position="151"/>
    </location>
</feature>
<gene>
    <name evidence="10" type="ORF">HNR31_002180</name>
</gene>
<comment type="subcellular location">
    <subcellularLocation>
        <location evidence="1">Cell membrane</location>
        <topology evidence="1">Multi-pass membrane protein</topology>
    </subcellularLocation>
</comment>
<feature type="transmembrane region" description="Helical" evidence="8">
    <location>
        <begin position="12"/>
        <end position="29"/>
    </location>
</feature>
<dbReference type="Proteomes" id="UP000523087">
    <property type="component" value="Unassembled WGS sequence"/>
</dbReference>
<dbReference type="InterPro" id="IPR004626">
    <property type="entry name" value="RarD"/>
</dbReference>
<feature type="transmembrane region" description="Helical" evidence="8">
    <location>
        <begin position="247"/>
        <end position="267"/>
    </location>
</feature>
<dbReference type="InterPro" id="IPR000620">
    <property type="entry name" value="EamA_dom"/>
</dbReference>
<feature type="domain" description="EamA" evidence="9">
    <location>
        <begin position="10"/>
        <end position="150"/>
    </location>
</feature>
<feature type="transmembrane region" description="Helical" evidence="8">
    <location>
        <begin position="78"/>
        <end position="98"/>
    </location>
</feature>
<evidence type="ECO:0000259" key="9">
    <source>
        <dbReference type="Pfam" id="PF00892"/>
    </source>
</evidence>
<evidence type="ECO:0000256" key="1">
    <source>
        <dbReference type="ARBA" id="ARBA00004651"/>
    </source>
</evidence>
<feature type="transmembrane region" description="Helical" evidence="8">
    <location>
        <begin position="185"/>
        <end position="205"/>
    </location>
</feature>
<name>A0A7V9Z7B5_9BACL</name>
<keyword evidence="7 8" id="KW-0472">Membrane</keyword>
<keyword evidence="6 8" id="KW-1133">Transmembrane helix</keyword>
<dbReference type="SUPFAM" id="SSF103481">
    <property type="entry name" value="Multidrug resistance efflux transporter EmrE"/>
    <property type="match status" value="2"/>
</dbReference>
<dbReference type="PANTHER" id="PTHR22911">
    <property type="entry name" value="ACYL-MALONYL CONDENSING ENZYME-RELATED"/>
    <property type="match status" value="1"/>
</dbReference>
<keyword evidence="4" id="KW-1003">Cell membrane</keyword>
<dbReference type="RefSeq" id="WP_181556218.1">
    <property type="nucleotide sequence ID" value="NZ_JACDUT010000006.1"/>
</dbReference>
<accession>A0A7V9Z7B5</accession>
<evidence type="ECO:0000313" key="10">
    <source>
        <dbReference type="EMBL" id="MBA2875392.1"/>
    </source>
</evidence>
<keyword evidence="5 8" id="KW-0812">Transmembrane</keyword>
<feature type="transmembrane region" description="Helical" evidence="8">
    <location>
        <begin position="217"/>
        <end position="235"/>
    </location>
</feature>
<dbReference type="AlphaFoldDB" id="A0A7V9Z7B5"/>
<dbReference type="PANTHER" id="PTHR22911:SF137">
    <property type="entry name" value="SOLUTE CARRIER FAMILY 35 MEMBER G2-RELATED"/>
    <property type="match status" value="1"/>
</dbReference>
<feature type="transmembrane region" description="Helical" evidence="8">
    <location>
        <begin position="41"/>
        <end position="58"/>
    </location>
</feature>
<feature type="transmembrane region" description="Helical" evidence="8">
    <location>
        <begin position="157"/>
        <end position="173"/>
    </location>
</feature>
<dbReference type="NCBIfam" id="TIGR00688">
    <property type="entry name" value="rarD"/>
    <property type="match status" value="1"/>
</dbReference>
<protein>
    <submittedName>
        <fullName evidence="10">Chloramphenicol-sensitive protein RarD</fullName>
    </submittedName>
</protein>
<dbReference type="EMBL" id="JACDUT010000006">
    <property type="protein sequence ID" value="MBA2875392.1"/>
    <property type="molecule type" value="Genomic_DNA"/>
</dbReference>
<proteinExistence type="inferred from homology"/>
<sequence>MKQSGYNEKIGIFYTAIAYVMWGVLPLYWKLLDERSAAEILAHRIVWSFVFMMGLLLVTQQMKRCREQFLEMMKQPKLAIGVITSACCISVNWFIYIWAVNHEHIVETSLGYYINPLVSVVLGMVVLKERLNIWQWISFGLAFVGVCIITFQYGKFPWIALSLALSFGFYGLAKKLATFDSAIGLTFETMIVTPLSLVYLIFLYGHDNTFLSISMWQAIWLIGAGPATALPLLYFAKGAKRISLTMVGFLQYIAPTLSLLFGVFLFHESFTKTHVYAFSCIWGALVIFSLAKTKRMQDFHHKLIRRSSFEG</sequence>
<feature type="transmembrane region" description="Helical" evidence="8">
    <location>
        <begin position="273"/>
        <end position="291"/>
    </location>
</feature>
<organism evidence="10 11">
    <name type="scientific">Thermaerobacillus caldiproteolyticus</name>
    <dbReference type="NCBI Taxonomy" id="247480"/>
    <lineage>
        <taxon>Bacteria</taxon>
        <taxon>Bacillati</taxon>
        <taxon>Bacillota</taxon>
        <taxon>Bacilli</taxon>
        <taxon>Bacillales</taxon>
        <taxon>Anoxybacillaceae</taxon>
        <taxon>Thermaerobacillus</taxon>
    </lineage>
</organism>
<feature type="domain" description="EamA" evidence="9">
    <location>
        <begin position="159"/>
        <end position="289"/>
    </location>
</feature>
<evidence type="ECO:0000256" key="3">
    <source>
        <dbReference type="ARBA" id="ARBA00022448"/>
    </source>
</evidence>
<comment type="similarity">
    <text evidence="2">Belongs to the EamA transporter family.</text>
</comment>
<dbReference type="Pfam" id="PF00892">
    <property type="entry name" value="EamA"/>
    <property type="match status" value="2"/>
</dbReference>
<evidence type="ECO:0000256" key="6">
    <source>
        <dbReference type="ARBA" id="ARBA00022989"/>
    </source>
</evidence>
<keyword evidence="3" id="KW-0813">Transport</keyword>
<evidence type="ECO:0000313" key="11">
    <source>
        <dbReference type="Proteomes" id="UP000523087"/>
    </source>
</evidence>
<dbReference type="InterPro" id="IPR037185">
    <property type="entry name" value="EmrE-like"/>
</dbReference>
<comment type="caution">
    <text evidence="10">The sequence shown here is derived from an EMBL/GenBank/DDBJ whole genome shotgun (WGS) entry which is preliminary data.</text>
</comment>
<dbReference type="GO" id="GO:0005886">
    <property type="term" value="C:plasma membrane"/>
    <property type="evidence" value="ECO:0007669"/>
    <property type="project" value="UniProtKB-SubCell"/>
</dbReference>
<reference evidence="10 11" key="1">
    <citation type="submission" date="2020-07" db="EMBL/GenBank/DDBJ databases">
        <title>Genomic Encyclopedia of Type Strains, Phase IV (KMG-IV): sequencing the most valuable type-strain genomes for metagenomic binning, comparative biology and taxonomic classification.</title>
        <authorList>
            <person name="Goeker M."/>
        </authorList>
    </citation>
    <scope>NUCLEOTIDE SEQUENCE [LARGE SCALE GENOMIC DNA]</scope>
    <source>
        <strain evidence="10 11">DSM 15730</strain>
    </source>
</reference>
<evidence type="ECO:0000256" key="5">
    <source>
        <dbReference type="ARBA" id="ARBA00022692"/>
    </source>
</evidence>
<evidence type="ECO:0000256" key="8">
    <source>
        <dbReference type="SAM" id="Phobius"/>
    </source>
</evidence>